<keyword evidence="2" id="KW-1185">Reference proteome</keyword>
<proteinExistence type="predicted"/>
<dbReference type="Pfam" id="PF13669">
    <property type="entry name" value="Glyoxalase_4"/>
    <property type="match status" value="1"/>
</dbReference>
<protein>
    <submittedName>
        <fullName evidence="1">VOC family protein</fullName>
    </submittedName>
</protein>
<reference evidence="1 2" key="1">
    <citation type="submission" date="2021-07" db="EMBL/GenBank/DDBJ databases">
        <title>Whole Genome Sequence of Nocardia Iowensis.</title>
        <authorList>
            <person name="Lamm A."/>
            <person name="Collins-Fairclough A.M."/>
            <person name="Bunk B."/>
            <person name="Sproer C."/>
        </authorList>
    </citation>
    <scope>NUCLEOTIDE SEQUENCE [LARGE SCALE GENOMIC DNA]</scope>
    <source>
        <strain evidence="1 2">NRRL 5646</strain>
    </source>
</reference>
<gene>
    <name evidence="1" type="ORF">KV110_08910</name>
</gene>
<accession>A0ABX8RXW8</accession>
<name>A0ABX8RXW8_NOCIO</name>
<evidence type="ECO:0000313" key="2">
    <source>
        <dbReference type="Proteomes" id="UP000694257"/>
    </source>
</evidence>
<sequence>MPTLLPSYHVGIVVADLAHAMAEFGKLGVEWHAPIKQNSDVFADGKAVTITPWMVYSKQGPPYLELLEQVPDTIWAETGLHHLGLWADNVPQESQRLTGDGLPLLVSAHENTADAPFCYHLTADGVRLELVDIGRAGPGNAVYLSGAADEYLAEAAQTYLNGVAAQDVSGATRT</sequence>
<dbReference type="EMBL" id="CP078145">
    <property type="protein sequence ID" value="QXN93200.1"/>
    <property type="molecule type" value="Genomic_DNA"/>
</dbReference>
<dbReference type="RefSeq" id="WP_218475037.1">
    <property type="nucleotide sequence ID" value="NZ_BAABJN010000001.1"/>
</dbReference>
<organism evidence="1 2">
    <name type="scientific">Nocardia iowensis</name>
    <dbReference type="NCBI Taxonomy" id="204891"/>
    <lineage>
        <taxon>Bacteria</taxon>
        <taxon>Bacillati</taxon>
        <taxon>Actinomycetota</taxon>
        <taxon>Actinomycetes</taxon>
        <taxon>Mycobacteriales</taxon>
        <taxon>Nocardiaceae</taxon>
        <taxon>Nocardia</taxon>
    </lineage>
</organism>
<evidence type="ECO:0000313" key="1">
    <source>
        <dbReference type="EMBL" id="QXN93200.1"/>
    </source>
</evidence>
<dbReference type="Proteomes" id="UP000694257">
    <property type="component" value="Chromosome"/>
</dbReference>